<reference evidence="15 16" key="1">
    <citation type="journal article" date="2018" name="Sci. Rep.">
        <title>Genomic signatures of local adaptation to the degree of environmental predictability in rotifers.</title>
        <authorList>
            <person name="Franch-Gras L."/>
            <person name="Hahn C."/>
            <person name="Garcia-Roger E.M."/>
            <person name="Carmona M.J."/>
            <person name="Serra M."/>
            <person name="Gomez A."/>
        </authorList>
    </citation>
    <scope>NUCLEOTIDE SEQUENCE [LARGE SCALE GENOMIC DNA]</scope>
    <source>
        <strain evidence="15">HYR1</strain>
    </source>
</reference>
<dbReference type="PROSITE" id="PS50092">
    <property type="entry name" value="TSP1"/>
    <property type="match status" value="1"/>
</dbReference>
<evidence type="ECO:0000256" key="12">
    <source>
        <dbReference type="PIRSR" id="PIRSR613273-3"/>
    </source>
</evidence>
<dbReference type="InterPro" id="IPR001590">
    <property type="entry name" value="Peptidase_M12B"/>
</dbReference>
<dbReference type="Proteomes" id="UP000276133">
    <property type="component" value="Unassembled WGS sequence"/>
</dbReference>
<comment type="caution">
    <text evidence="13">Lacks conserved residue(s) required for the propagation of feature annotation.</text>
</comment>
<feature type="disulfide bond" evidence="12">
    <location>
        <begin position="331"/>
        <end position="354"/>
    </location>
</feature>
<comment type="cofactor">
    <cofactor evidence="11">
        <name>Zn(2+)</name>
        <dbReference type="ChEBI" id="CHEBI:29105"/>
    </cofactor>
    <text evidence="11">Binds 1 zinc ion per subunit.</text>
</comment>
<feature type="binding site" evidence="11 13">
    <location>
        <position position="320"/>
    </location>
    <ligand>
        <name>Zn(2+)</name>
        <dbReference type="ChEBI" id="CHEBI:29105"/>
        <note>catalytic</note>
    </ligand>
</feature>
<dbReference type="SUPFAM" id="SSF82895">
    <property type="entry name" value="TSP-1 type 1 repeat"/>
    <property type="match status" value="1"/>
</dbReference>
<dbReference type="AlphaFoldDB" id="A0A3M7PZ69"/>
<keyword evidence="11" id="KW-0106">Calcium</keyword>
<dbReference type="GO" id="GO:0005576">
    <property type="term" value="C:extracellular region"/>
    <property type="evidence" value="ECO:0007669"/>
    <property type="project" value="UniProtKB-SubCell"/>
</dbReference>
<organism evidence="15 16">
    <name type="scientific">Brachionus plicatilis</name>
    <name type="common">Marine rotifer</name>
    <name type="synonym">Brachionus muelleri</name>
    <dbReference type="NCBI Taxonomy" id="10195"/>
    <lineage>
        <taxon>Eukaryota</taxon>
        <taxon>Metazoa</taxon>
        <taxon>Spiralia</taxon>
        <taxon>Gnathifera</taxon>
        <taxon>Rotifera</taxon>
        <taxon>Eurotatoria</taxon>
        <taxon>Monogononta</taxon>
        <taxon>Pseudotrocha</taxon>
        <taxon>Ploima</taxon>
        <taxon>Brachionidae</taxon>
        <taxon>Brachionus</taxon>
    </lineage>
</organism>
<keyword evidence="2" id="KW-0964">Secreted</keyword>
<evidence type="ECO:0000256" key="6">
    <source>
        <dbReference type="ARBA" id="ARBA00022833"/>
    </source>
</evidence>
<feature type="disulfide bond" evidence="12">
    <location>
        <begin position="493"/>
        <end position="530"/>
    </location>
</feature>
<proteinExistence type="predicted"/>
<keyword evidence="16" id="KW-1185">Reference proteome</keyword>
<evidence type="ECO:0000313" key="15">
    <source>
        <dbReference type="EMBL" id="RNA04447.1"/>
    </source>
</evidence>
<dbReference type="PANTHER" id="PTHR13723:SF281">
    <property type="entry name" value="PAPILIN"/>
    <property type="match status" value="1"/>
</dbReference>
<dbReference type="InterPro" id="IPR041645">
    <property type="entry name" value="ADAMTS_CR_2"/>
</dbReference>
<feature type="disulfide bond" evidence="12">
    <location>
        <begin position="447"/>
        <end position="467"/>
    </location>
</feature>
<dbReference type="InterPro" id="IPR045371">
    <property type="entry name" value="ADAMTS_CR_3"/>
</dbReference>
<evidence type="ECO:0000256" key="1">
    <source>
        <dbReference type="ARBA" id="ARBA00004613"/>
    </source>
</evidence>
<keyword evidence="15" id="KW-0401">Integrin</keyword>
<dbReference type="PRINTS" id="PR01857">
    <property type="entry name" value="ADAMTSFAMILY"/>
</dbReference>
<evidence type="ECO:0000256" key="5">
    <source>
        <dbReference type="ARBA" id="ARBA00022801"/>
    </source>
</evidence>
<evidence type="ECO:0000256" key="4">
    <source>
        <dbReference type="ARBA" id="ARBA00022723"/>
    </source>
</evidence>
<dbReference type="Gene3D" id="3.40.1620.60">
    <property type="match status" value="1"/>
</dbReference>
<evidence type="ECO:0000256" key="10">
    <source>
        <dbReference type="PIRSR" id="PIRSR613273-1"/>
    </source>
</evidence>
<feature type="binding site" evidence="11">
    <location>
        <position position="264"/>
    </location>
    <ligand>
        <name>Ca(2+)</name>
        <dbReference type="ChEBI" id="CHEBI:29108"/>
        <label>1</label>
    </ligand>
</feature>
<feature type="domain" description="Peptidase M12B" evidence="14">
    <location>
        <begin position="163"/>
        <end position="375"/>
    </location>
</feature>
<gene>
    <name evidence="15" type="ORF">BpHYR1_036490</name>
</gene>
<dbReference type="STRING" id="10195.A0A3M7PZ69"/>
<evidence type="ECO:0000256" key="8">
    <source>
        <dbReference type="ARBA" id="ARBA00023157"/>
    </source>
</evidence>
<feature type="disulfide bond" evidence="12">
    <location>
        <begin position="294"/>
        <end position="370"/>
    </location>
</feature>
<dbReference type="GO" id="GO:0006508">
    <property type="term" value="P:proteolysis"/>
    <property type="evidence" value="ECO:0007669"/>
    <property type="project" value="UniProtKB-KW"/>
</dbReference>
<dbReference type="SUPFAM" id="SSF55486">
    <property type="entry name" value="Metalloproteases ('zincins'), catalytic domain"/>
    <property type="match status" value="1"/>
</dbReference>
<dbReference type="EMBL" id="REGN01008107">
    <property type="protein sequence ID" value="RNA04447.1"/>
    <property type="molecule type" value="Genomic_DNA"/>
</dbReference>
<feature type="disulfide bond" evidence="12">
    <location>
        <begin position="247"/>
        <end position="300"/>
    </location>
</feature>
<protein>
    <submittedName>
        <fullName evidence="15">A disintegrin and metallo ase with thrombospondin motifs 12</fullName>
    </submittedName>
</protein>
<feature type="binding site" evidence="11">
    <location>
        <position position="370"/>
    </location>
    <ligand>
        <name>Ca(2+)</name>
        <dbReference type="ChEBI" id="CHEBI:29108"/>
        <label>1</label>
    </ligand>
</feature>
<dbReference type="InterPro" id="IPR013273">
    <property type="entry name" value="ADAMTS/ADAMTS-like"/>
</dbReference>
<feature type="disulfide bond" evidence="12">
    <location>
        <begin position="411"/>
        <end position="435"/>
    </location>
</feature>
<comment type="caution">
    <text evidence="15">The sequence shown here is derived from an EMBL/GenBank/DDBJ whole genome shotgun (WGS) entry which is preliminary data.</text>
</comment>
<feature type="binding site" evidence="11">
    <location>
        <position position="166"/>
    </location>
    <ligand>
        <name>Ca(2+)</name>
        <dbReference type="ChEBI" id="CHEBI:29108"/>
        <label>1</label>
    </ligand>
</feature>
<evidence type="ECO:0000313" key="16">
    <source>
        <dbReference type="Proteomes" id="UP000276133"/>
    </source>
</evidence>
<evidence type="ECO:0000256" key="3">
    <source>
        <dbReference type="ARBA" id="ARBA00022670"/>
    </source>
</evidence>
<feature type="binding site" evidence="11">
    <location>
        <position position="166"/>
    </location>
    <ligand>
        <name>Ca(2+)</name>
        <dbReference type="ChEBI" id="CHEBI:29108"/>
        <label>2</label>
    </ligand>
</feature>
<feature type="binding site" evidence="11 13">
    <location>
        <position position="316"/>
    </location>
    <ligand>
        <name>Zn(2+)</name>
        <dbReference type="ChEBI" id="CHEBI:29105"/>
        <note>catalytic</note>
    </ligand>
</feature>
<keyword evidence="3" id="KW-0645">Protease</keyword>
<accession>A0A3M7PZ69</accession>
<evidence type="ECO:0000256" key="9">
    <source>
        <dbReference type="ARBA" id="ARBA00023180"/>
    </source>
</evidence>
<dbReference type="GO" id="GO:0031012">
    <property type="term" value="C:extracellular matrix"/>
    <property type="evidence" value="ECO:0007669"/>
    <property type="project" value="TreeGrafter"/>
</dbReference>
<dbReference type="GO" id="GO:0046872">
    <property type="term" value="F:metal ion binding"/>
    <property type="evidence" value="ECO:0007669"/>
    <property type="project" value="UniProtKB-KW"/>
</dbReference>
<dbReference type="GO" id="GO:0030198">
    <property type="term" value="P:extracellular matrix organization"/>
    <property type="evidence" value="ECO:0007669"/>
    <property type="project" value="InterPro"/>
</dbReference>
<dbReference type="InterPro" id="IPR024079">
    <property type="entry name" value="MetalloPept_cat_dom_sf"/>
</dbReference>
<feature type="disulfide bond" evidence="12">
    <location>
        <begin position="508"/>
        <end position="520"/>
    </location>
</feature>
<evidence type="ECO:0000256" key="13">
    <source>
        <dbReference type="PROSITE-ProRule" id="PRU00276"/>
    </source>
</evidence>
<keyword evidence="8 12" id="KW-1015">Disulfide bond</keyword>
<evidence type="ECO:0000259" key="14">
    <source>
        <dbReference type="PROSITE" id="PS50215"/>
    </source>
</evidence>
<feature type="disulfide bond" evidence="12">
    <location>
        <begin position="421"/>
        <end position="462"/>
    </location>
</feature>
<dbReference type="Pfam" id="PF01421">
    <property type="entry name" value="Reprolysin"/>
    <property type="match status" value="1"/>
</dbReference>
<keyword evidence="7" id="KW-0482">Metalloprotease</keyword>
<feature type="disulfide bond" evidence="12">
    <location>
        <begin position="400"/>
        <end position="426"/>
    </location>
</feature>
<dbReference type="PROSITE" id="PS50215">
    <property type="entry name" value="ADAM_MEPRO"/>
    <property type="match status" value="1"/>
</dbReference>
<dbReference type="PANTHER" id="PTHR13723">
    <property type="entry name" value="ADAMTS A DISINTEGRIN AND METALLOPROTEASE WITH THROMBOSPONDIN MOTIFS PROTEASE"/>
    <property type="match status" value="1"/>
</dbReference>
<name>A0A3M7PZ69_BRAPC</name>
<sequence length="710" mass="80818">MKFLHRQNFSVPKAYIFIQSSFAKNLFGKEKHIFVPTNLIKSQNSLKLTIDISGILYDLNYFDHGCFYHGSIENIPSSEAALSICEGIQGYIRLNETIYFVEPLIISDVKQLSFRKKRSSESLLHIAHKIFLPDTQYQDVVTSLRKKNEKINERHKRSVIKDLYIEVLAVADLSFQEFLESIGKNTELYILTLFNMISSIYKHPSIGVSLHVVVNSIMLLEDDELSSFLKEILEINSDIDETLENFCQFQTYVTSKFTKKRIHDVAVLLTQQSFRPDTESNKSILGLAKLGGMCEIENSCNVNYHHGISVAFTIAHEIGHNINADHDSEACSGFNTLMQTQIDFSSNSFEWSNCSRKSIQDFLDEGHGHCLENEPEIIKFEDFKHLASIPNLASSFEIQCKLEYGPNATDCLDVQIFQGQCERLFCQSDPTLDVCITSFLVADGTRCVLVDEKNFNVTVGRCKDGTCLSEEKFSLNKPVDGGWGQWPEDWTPCSHECNGGIQFKERFCNNPAPQNNGKFCLGQRKIFRTCNLQSCETNENFFKIHNDLCQNFSKFTDLNEIKDFGTLKHFYFPDEPCKLLCNPEKNSSIFFDTLQKVPDGTRCSPYSQNVCLHGICNSVGCDGELGEESIYDACRVCNGDNSTCLKQKILIKINSDTDRSNILYEIPKESTSIAIMNENSKNLIELKNIYSENDDLKDRKIYIALINFNI</sequence>
<keyword evidence="4 11" id="KW-0479">Metal-binding</keyword>
<dbReference type="Pfam" id="PF19236">
    <property type="entry name" value="ADAMTS_CR_3"/>
    <property type="match status" value="1"/>
</dbReference>
<dbReference type="InterPro" id="IPR050439">
    <property type="entry name" value="ADAMTS_ADAMTS-like"/>
</dbReference>
<comment type="subcellular location">
    <subcellularLocation>
        <location evidence="1">Secreted</location>
    </subcellularLocation>
</comment>
<dbReference type="Pfam" id="PF17771">
    <property type="entry name" value="ADAMTS_CR_2"/>
    <property type="match status" value="1"/>
</dbReference>
<evidence type="ECO:0000256" key="11">
    <source>
        <dbReference type="PIRSR" id="PIRSR613273-2"/>
    </source>
</evidence>
<dbReference type="InterPro" id="IPR000884">
    <property type="entry name" value="TSP1_rpt"/>
</dbReference>
<dbReference type="Gene3D" id="2.60.120.830">
    <property type="match status" value="1"/>
</dbReference>
<dbReference type="OrthoDB" id="10035764at2759"/>
<dbReference type="Gene3D" id="3.40.390.10">
    <property type="entry name" value="Collagenase (Catalytic Domain)"/>
    <property type="match status" value="1"/>
</dbReference>
<feature type="disulfide bond" evidence="12">
    <location>
        <begin position="497"/>
        <end position="535"/>
    </location>
</feature>
<keyword evidence="5" id="KW-0378">Hydrolase</keyword>
<evidence type="ECO:0000256" key="2">
    <source>
        <dbReference type="ARBA" id="ARBA00022525"/>
    </source>
</evidence>
<feature type="active site" evidence="10 13">
    <location>
        <position position="317"/>
    </location>
</feature>
<dbReference type="Gene3D" id="2.20.100.10">
    <property type="entry name" value="Thrombospondin type-1 (TSP1) repeat"/>
    <property type="match status" value="1"/>
</dbReference>
<feature type="binding site" evidence="11 13">
    <location>
        <position position="326"/>
    </location>
    <ligand>
        <name>Zn(2+)</name>
        <dbReference type="ChEBI" id="CHEBI:29105"/>
        <note>catalytic</note>
    </ligand>
</feature>
<dbReference type="GO" id="GO:0007229">
    <property type="term" value="P:integrin-mediated signaling pathway"/>
    <property type="evidence" value="ECO:0007669"/>
    <property type="project" value="UniProtKB-KW"/>
</dbReference>
<dbReference type="GO" id="GO:0004222">
    <property type="term" value="F:metalloendopeptidase activity"/>
    <property type="evidence" value="ECO:0007669"/>
    <property type="project" value="InterPro"/>
</dbReference>
<evidence type="ECO:0000256" key="7">
    <source>
        <dbReference type="ARBA" id="ARBA00023049"/>
    </source>
</evidence>
<keyword evidence="6 11" id="KW-0862">Zinc</keyword>
<dbReference type="SMART" id="SM00209">
    <property type="entry name" value="TSP1"/>
    <property type="match status" value="1"/>
</dbReference>
<dbReference type="InterPro" id="IPR036383">
    <property type="entry name" value="TSP1_rpt_sf"/>
</dbReference>
<keyword evidence="9" id="KW-0325">Glycoprotein</keyword>
<dbReference type="FunFam" id="2.20.100.10:FF:000001">
    <property type="entry name" value="semaphorin-5A isoform X1"/>
    <property type="match status" value="1"/>
</dbReference>
<dbReference type="Pfam" id="PF00090">
    <property type="entry name" value="TSP_1"/>
    <property type="match status" value="1"/>
</dbReference>